<dbReference type="PANTHER" id="PTHR10996:SF178">
    <property type="entry name" value="2-HYDROXYACID DEHYDROGENASE YGL185C-RELATED"/>
    <property type="match status" value="1"/>
</dbReference>
<feature type="domain" description="D-isomer specific 2-hydroxyacid dehydrogenase catalytic" evidence="5">
    <location>
        <begin position="6"/>
        <end position="310"/>
    </location>
</feature>
<dbReference type="Pfam" id="PF02826">
    <property type="entry name" value="2-Hacid_dh_C"/>
    <property type="match status" value="1"/>
</dbReference>
<dbReference type="Gene3D" id="3.40.50.720">
    <property type="entry name" value="NAD(P)-binding Rossmann-like Domain"/>
    <property type="match status" value="2"/>
</dbReference>
<dbReference type="SUPFAM" id="SSF52283">
    <property type="entry name" value="Formate/glycerate dehydrogenase catalytic domain-like"/>
    <property type="match status" value="1"/>
</dbReference>
<dbReference type="PANTHER" id="PTHR10996">
    <property type="entry name" value="2-HYDROXYACID DEHYDROGENASE-RELATED"/>
    <property type="match status" value="1"/>
</dbReference>
<accession>A0A917PY09</accession>
<dbReference type="Proteomes" id="UP000635983">
    <property type="component" value="Unassembled WGS sequence"/>
</dbReference>
<dbReference type="SUPFAM" id="SSF51735">
    <property type="entry name" value="NAD(P)-binding Rossmann-fold domains"/>
    <property type="match status" value="1"/>
</dbReference>
<dbReference type="GO" id="GO:0051287">
    <property type="term" value="F:NAD binding"/>
    <property type="evidence" value="ECO:0007669"/>
    <property type="project" value="InterPro"/>
</dbReference>
<evidence type="ECO:0000256" key="3">
    <source>
        <dbReference type="ARBA" id="ARBA00023027"/>
    </source>
</evidence>
<dbReference type="GO" id="GO:0016618">
    <property type="term" value="F:hydroxypyruvate reductase [NAD(P)H] activity"/>
    <property type="evidence" value="ECO:0007669"/>
    <property type="project" value="TreeGrafter"/>
</dbReference>
<evidence type="ECO:0000256" key="4">
    <source>
        <dbReference type="RuleBase" id="RU003719"/>
    </source>
</evidence>
<keyword evidence="3" id="KW-0520">NAD</keyword>
<comment type="similarity">
    <text evidence="4">Belongs to the D-isomer specific 2-hydroxyacid dehydrogenase family.</text>
</comment>
<dbReference type="CDD" id="cd12156">
    <property type="entry name" value="HPPR"/>
    <property type="match status" value="1"/>
</dbReference>
<reference evidence="7" key="2">
    <citation type="submission" date="2020-09" db="EMBL/GenBank/DDBJ databases">
        <authorList>
            <person name="Sun Q."/>
            <person name="Ohkuma M."/>
        </authorList>
    </citation>
    <scope>NUCLEOTIDE SEQUENCE</scope>
    <source>
        <strain evidence="7">JCM 30078</strain>
    </source>
</reference>
<proteinExistence type="inferred from homology"/>
<reference evidence="7" key="1">
    <citation type="journal article" date="2014" name="Int. J. Syst. Evol. Microbiol.">
        <title>Complete genome sequence of Corynebacterium casei LMG S-19264T (=DSM 44701T), isolated from a smear-ripened cheese.</title>
        <authorList>
            <consortium name="US DOE Joint Genome Institute (JGI-PGF)"/>
            <person name="Walter F."/>
            <person name="Albersmeier A."/>
            <person name="Kalinowski J."/>
            <person name="Ruckert C."/>
        </authorList>
    </citation>
    <scope>NUCLEOTIDE SEQUENCE</scope>
    <source>
        <strain evidence="7">JCM 30078</strain>
    </source>
</reference>
<dbReference type="RefSeq" id="WP_188983621.1">
    <property type="nucleotide sequence ID" value="NZ_BMPO01000005.1"/>
</dbReference>
<name>A0A917PY09_9PSED</name>
<keyword evidence="2 4" id="KW-0560">Oxidoreductase</keyword>
<evidence type="ECO:0000313" key="8">
    <source>
        <dbReference type="Proteomes" id="UP000635983"/>
    </source>
</evidence>
<evidence type="ECO:0000313" key="7">
    <source>
        <dbReference type="EMBL" id="GGJ98609.1"/>
    </source>
</evidence>
<dbReference type="AlphaFoldDB" id="A0A917PY09"/>
<dbReference type="InterPro" id="IPR050223">
    <property type="entry name" value="D-isomer_2-hydroxyacid_DH"/>
</dbReference>
<dbReference type="GO" id="GO:0030267">
    <property type="term" value="F:glyoxylate reductase (NADPH) activity"/>
    <property type="evidence" value="ECO:0007669"/>
    <property type="project" value="TreeGrafter"/>
</dbReference>
<evidence type="ECO:0000256" key="2">
    <source>
        <dbReference type="ARBA" id="ARBA00023002"/>
    </source>
</evidence>
<gene>
    <name evidence="7" type="ORF">GCM10009304_25570</name>
</gene>
<evidence type="ECO:0000256" key="1">
    <source>
        <dbReference type="ARBA" id="ARBA00022857"/>
    </source>
</evidence>
<dbReference type="InterPro" id="IPR006140">
    <property type="entry name" value="D-isomer_DH_NAD-bd"/>
</dbReference>
<feature type="domain" description="D-isomer specific 2-hydroxyacid dehydrogenase NAD-binding" evidence="6">
    <location>
        <begin position="108"/>
        <end position="279"/>
    </location>
</feature>
<keyword evidence="8" id="KW-1185">Reference proteome</keyword>
<sequence length="310" mass="33514">MKPRLLILNPLSAESLARITERYDTLYAPDSESRRKAVDEQGAEVEAVLTIGTVGLTAAEMARMPKLGFIATLGVGYEKVELDAARDRNITTTNGAGSNAVCVADHAMALLLAQIRDIRRLDTACREGVWRDKLPMTDSVSGKRLGLLGLGSIGEQLAKRATAFDMDIAYHKRTFKPESEYRYFDDVVELARWADCLVVAIPGGAATEHMVNAAVLEALGPHGYLVNVARGSVVDTEALAVALRNKTILGAALDVYESEPNPPQDLINLDNITLTPHVGGNSPQALEQSLSLFIENIGRHFKGEPVLTPV</sequence>
<keyword evidence="1" id="KW-0521">NADP</keyword>
<dbReference type="FunFam" id="3.40.50.720:FF:000213">
    <property type="entry name" value="Putative 2-hydroxyacid dehydrogenase"/>
    <property type="match status" value="1"/>
</dbReference>
<organism evidence="7 8">
    <name type="scientific">Pseudomonas matsuisoli</name>
    <dbReference type="NCBI Taxonomy" id="1515666"/>
    <lineage>
        <taxon>Bacteria</taxon>
        <taxon>Pseudomonadati</taxon>
        <taxon>Pseudomonadota</taxon>
        <taxon>Gammaproteobacteria</taxon>
        <taxon>Pseudomonadales</taxon>
        <taxon>Pseudomonadaceae</taxon>
        <taxon>Pseudomonas</taxon>
    </lineage>
</organism>
<dbReference type="InterPro" id="IPR006139">
    <property type="entry name" value="D-isomer_2_OHA_DH_cat_dom"/>
</dbReference>
<evidence type="ECO:0000259" key="5">
    <source>
        <dbReference type="Pfam" id="PF00389"/>
    </source>
</evidence>
<dbReference type="GO" id="GO:0005829">
    <property type="term" value="C:cytosol"/>
    <property type="evidence" value="ECO:0007669"/>
    <property type="project" value="TreeGrafter"/>
</dbReference>
<protein>
    <submittedName>
        <fullName evidence="7">2-hydroxyacid dehydrogenase</fullName>
    </submittedName>
</protein>
<dbReference type="EMBL" id="BMPO01000005">
    <property type="protein sequence ID" value="GGJ98609.1"/>
    <property type="molecule type" value="Genomic_DNA"/>
</dbReference>
<comment type="caution">
    <text evidence="7">The sequence shown here is derived from an EMBL/GenBank/DDBJ whole genome shotgun (WGS) entry which is preliminary data.</text>
</comment>
<dbReference type="Pfam" id="PF00389">
    <property type="entry name" value="2-Hacid_dh"/>
    <property type="match status" value="1"/>
</dbReference>
<dbReference type="InterPro" id="IPR036291">
    <property type="entry name" value="NAD(P)-bd_dom_sf"/>
</dbReference>
<evidence type="ECO:0000259" key="6">
    <source>
        <dbReference type="Pfam" id="PF02826"/>
    </source>
</evidence>